<evidence type="ECO:0000256" key="3">
    <source>
        <dbReference type="ARBA" id="ARBA00022723"/>
    </source>
</evidence>
<evidence type="ECO:0000256" key="6">
    <source>
        <dbReference type="RuleBase" id="RU361145"/>
    </source>
</evidence>
<comment type="catalytic activity">
    <reaction evidence="6">
        <text>4 Fe(2+) + O2 + 4 H(+) = 4 Fe(3+) + 2 H2O</text>
        <dbReference type="Rhea" id="RHEA:11148"/>
        <dbReference type="ChEBI" id="CHEBI:15377"/>
        <dbReference type="ChEBI" id="CHEBI:15378"/>
        <dbReference type="ChEBI" id="CHEBI:15379"/>
        <dbReference type="ChEBI" id="CHEBI:29033"/>
        <dbReference type="ChEBI" id="CHEBI:29034"/>
        <dbReference type="EC" id="1.16.3.1"/>
    </reaction>
</comment>
<proteinExistence type="inferred from homology"/>
<dbReference type="SUPFAM" id="SSF47240">
    <property type="entry name" value="Ferritin-like"/>
    <property type="match status" value="1"/>
</dbReference>
<dbReference type="PANTHER" id="PTHR11431">
    <property type="entry name" value="FERRITIN"/>
    <property type="match status" value="1"/>
</dbReference>
<dbReference type="GO" id="GO:0006879">
    <property type="term" value="P:intracellular iron ion homeostasis"/>
    <property type="evidence" value="ECO:0007669"/>
    <property type="project" value="UniProtKB-KW"/>
</dbReference>
<dbReference type="InterPro" id="IPR001519">
    <property type="entry name" value="Ferritin"/>
</dbReference>
<gene>
    <name evidence="9" type="ORF">CWI36_1084p0010</name>
    <name evidence="8" type="ORF">CWI39_1696p0010</name>
</gene>
<sequence length="169" mass="20076">MEVSEEKKKKMTELLSQQLNLEYKAFYIYSACNAYFDRSDVALQGLSKYFKKMYKEELTHAKGIIEYMNKNDINIEFKNIQIDDLKIKFENLDVVSIFEKCIEFEKAVQKNILEMYKYAEENDDYSLCVFLDPYVAEQVDSIKELKDHLKNAIRCKDNLGVYIFDQSFL</sequence>
<dbReference type="Proteomes" id="UP000293045">
    <property type="component" value="Unassembled WGS sequence"/>
</dbReference>
<evidence type="ECO:0000313" key="8">
    <source>
        <dbReference type="EMBL" id="TBU00399.1"/>
    </source>
</evidence>
<dbReference type="InterPro" id="IPR009040">
    <property type="entry name" value="Ferritin-like_diiron"/>
</dbReference>
<evidence type="ECO:0000256" key="2">
    <source>
        <dbReference type="ARBA" id="ARBA00022434"/>
    </source>
</evidence>
<keyword evidence="6" id="KW-0560">Oxidoreductase</keyword>
<evidence type="ECO:0000313" key="11">
    <source>
        <dbReference type="Proteomes" id="UP000293045"/>
    </source>
</evidence>
<comment type="caution">
    <text evidence="8">The sequence shown here is derived from an EMBL/GenBank/DDBJ whole genome shotgun (WGS) entry which is preliminary data.</text>
</comment>
<feature type="domain" description="Ferritin-like diiron" evidence="7">
    <location>
        <begin position="5"/>
        <end position="156"/>
    </location>
</feature>
<dbReference type="InterPro" id="IPR009078">
    <property type="entry name" value="Ferritin-like_SF"/>
</dbReference>
<comment type="similarity">
    <text evidence="1 6">Belongs to the ferritin family.</text>
</comment>
<evidence type="ECO:0000313" key="10">
    <source>
        <dbReference type="Proteomes" id="UP000291404"/>
    </source>
</evidence>
<comment type="function">
    <text evidence="6">Stores iron in a soluble, non-toxic, readily available form. Important for iron homeostasis. Iron is taken up in the ferrous form and deposited as ferric hydroxides after oxidation.</text>
</comment>
<keyword evidence="2 6" id="KW-0409">Iron storage</keyword>
<feature type="binding site" evidence="5">
    <location>
        <position position="105"/>
    </location>
    <ligand>
        <name>Fe cation</name>
        <dbReference type="ChEBI" id="CHEBI:24875"/>
        <label>1</label>
    </ligand>
</feature>
<feature type="binding site" evidence="5">
    <location>
        <position position="57"/>
    </location>
    <ligand>
        <name>Fe cation</name>
        <dbReference type="ChEBI" id="CHEBI:24875"/>
        <label>1</label>
    </ligand>
</feature>
<dbReference type="GO" id="GO:0004322">
    <property type="term" value="F:ferroxidase activity"/>
    <property type="evidence" value="ECO:0007669"/>
    <property type="project" value="UniProtKB-EC"/>
</dbReference>
<evidence type="ECO:0000256" key="1">
    <source>
        <dbReference type="ARBA" id="ARBA00007513"/>
    </source>
</evidence>
<dbReference type="EMBL" id="PIXR01001696">
    <property type="protein sequence ID" value="TBU00399.1"/>
    <property type="molecule type" value="Genomic_DNA"/>
</dbReference>
<accession>A0A4Q9KZD9</accession>
<dbReference type="GO" id="GO:0006826">
    <property type="term" value="P:iron ion transport"/>
    <property type="evidence" value="ECO:0007669"/>
    <property type="project" value="InterPro"/>
</dbReference>
<dbReference type="GO" id="GO:0008199">
    <property type="term" value="F:ferric iron binding"/>
    <property type="evidence" value="ECO:0007669"/>
    <property type="project" value="InterPro"/>
</dbReference>
<dbReference type="EMBL" id="PITI01001084">
    <property type="protein sequence ID" value="TBU02572.1"/>
    <property type="molecule type" value="Genomic_DNA"/>
</dbReference>
<feature type="binding site" evidence="5">
    <location>
        <position position="138"/>
    </location>
    <ligand>
        <name>Fe cation</name>
        <dbReference type="ChEBI" id="CHEBI:24875"/>
        <label>1</label>
    </ligand>
</feature>
<keyword evidence="4 5" id="KW-0408">Iron</keyword>
<dbReference type="InterPro" id="IPR008331">
    <property type="entry name" value="Ferritin_DPS_dom"/>
</dbReference>
<dbReference type="EC" id="1.16.3.1" evidence="6"/>
<dbReference type="AlphaFoldDB" id="A0A4Q9KZD9"/>
<reference evidence="10 11" key="1">
    <citation type="submission" date="2017-12" db="EMBL/GenBank/DDBJ databases">
        <authorList>
            <person name="Pombert J.-F."/>
            <person name="Haag K.L."/>
            <person name="Ebert D."/>
        </authorList>
    </citation>
    <scope>NUCLEOTIDE SEQUENCE [LARGE SCALE GENOMIC DNA]</scope>
    <source>
        <strain evidence="9">BE-OM-2</strain>
        <strain evidence="8">IL-BN-2</strain>
    </source>
</reference>
<evidence type="ECO:0000259" key="7">
    <source>
        <dbReference type="PROSITE" id="PS50905"/>
    </source>
</evidence>
<dbReference type="PROSITE" id="PS50905">
    <property type="entry name" value="FERRITIN_LIKE"/>
    <property type="match status" value="1"/>
</dbReference>
<keyword evidence="10" id="KW-1185">Reference proteome</keyword>
<evidence type="ECO:0000256" key="5">
    <source>
        <dbReference type="PIRSR" id="PIRSR601519-1"/>
    </source>
</evidence>
<protein>
    <recommendedName>
        <fullName evidence="6">Ferritin</fullName>
        <ecNumber evidence="6">1.16.3.1</ecNumber>
    </recommendedName>
</protein>
<feature type="binding site" evidence="5">
    <location>
        <position position="60"/>
    </location>
    <ligand>
        <name>Fe cation</name>
        <dbReference type="ChEBI" id="CHEBI:24875"/>
        <label>1</label>
    </ligand>
</feature>
<evidence type="ECO:0000256" key="4">
    <source>
        <dbReference type="ARBA" id="ARBA00023004"/>
    </source>
</evidence>
<dbReference type="VEuPathDB" id="MicrosporidiaDB:CWI36_1084p0010"/>
<name>A0A4Q9KZD9_9MICR</name>
<dbReference type="InterPro" id="IPR012347">
    <property type="entry name" value="Ferritin-like"/>
</dbReference>
<keyword evidence="3 5" id="KW-0479">Metal-binding</keyword>
<dbReference type="STRING" id="148818.A0A4Q9KZD9"/>
<evidence type="ECO:0000313" key="9">
    <source>
        <dbReference type="EMBL" id="TBU02572.1"/>
    </source>
</evidence>
<dbReference type="GO" id="GO:0005737">
    <property type="term" value="C:cytoplasm"/>
    <property type="evidence" value="ECO:0007669"/>
    <property type="project" value="TreeGrafter"/>
</dbReference>
<dbReference type="PANTHER" id="PTHR11431:SF75">
    <property type="entry name" value="FERRITIN"/>
    <property type="match status" value="1"/>
</dbReference>
<feature type="binding site" evidence="5">
    <location>
        <position position="22"/>
    </location>
    <ligand>
        <name>Fe cation</name>
        <dbReference type="ChEBI" id="CHEBI:24875"/>
        <label>1</label>
    </ligand>
</feature>
<dbReference type="VEuPathDB" id="MicrosporidiaDB:CWI39_1696p0010"/>
<dbReference type="GO" id="GO:0008198">
    <property type="term" value="F:ferrous iron binding"/>
    <property type="evidence" value="ECO:0007669"/>
    <property type="project" value="TreeGrafter"/>
</dbReference>
<organism evidence="8 11">
    <name type="scientific">Hamiltosporidium magnivora</name>
    <dbReference type="NCBI Taxonomy" id="148818"/>
    <lineage>
        <taxon>Eukaryota</taxon>
        <taxon>Fungi</taxon>
        <taxon>Fungi incertae sedis</taxon>
        <taxon>Microsporidia</taxon>
        <taxon>Dubosqiidae</taxon>
        <taxon>Hamiltosporidium</taxon>
    </lineage>
</organism>
<dbReference type="Gene3D" id="1.20.1260.10">
    <property type="match status" value="1"/>
</dbReference>
<dbReference type="Pfam" id="PF00210">
    <property type="entry name" value="Ferritin"/>
    <property type="match status" value="1"/>
</dbReference>
<dbReference type="Proteomes" id="UP000291404">
    <property type="component" value="Unassembled WGS sequence"/>
</dbReference>